<name>A0AB39HU23_9BACI</name>
<evidence type="ECO:0000259" key="2">
    <source>
        <dbReference type="Pfam" id="PF00149"/>
    </source>
</evidence>
<feature type="domain" description="Calcineurin-like phosphoesterase" evidence="2">
    <location>
        <begin position="6"/>
        <end position="206"/>
    </location>
</feature>
<dbReference type="EMBL" id="CP162599">
    <property type="protein sequence ID" value="XDK33830.1"/>
    <property type="molecule type" value="Genomic_DNA"/>
</dbReference>
<gene>
    <name evidence="3" type="ORF">AB4Y30_05615</name>
</gene>
<dbReference type="AlphaFoldDB" id="A0AB39HU23"/>
<dbReference type="SUPFAM" id="SSF56300">
    <property type="entry name" value="Metallo-dependent phosphatases"/>
    <property type="match status" value="1"/>
</dbReference>
<dbReference type="InterPro" id="IPR041796">
    <property type="entry name" value="Mre11_N"/>
</dbReference>
<reference evidence="3" key="1">
    <citation type="submission" date="2024-07" db="EMBL/GenBank/DDBJ databases">
        <title>Halotolerant mesophilic bacterium Ornithinibacillus sp. 4-3, sp. nov., isolated from soil.</title>
        <authorList>
            <person name="Sidarenka A.V."/>
            <person name="Guliayeva D.E."/>
            <person name="Leanovich S.I."/>
            <person name="Hileuskaya K.S."/>
            <person name="Akhremchuk A.E."/>
            <person name="Sikolenko M.A."/>
            <person name="Valentovich L.N."/>
        </authorList>
    </citation>
    <scope>NUCLEOTIDE SEQUENCE</scope>
    <source>
        <strain evidence="3">4-3</strain>
    </source>
</reference>
<proteinExistence type="predicted"/>
<keyword evidence="1" id="KW-0378">Hydrolase</keyword>
<evidence type="ECO:0000313" key="3">
    <source>
        <dbReference type="EMBL" id="XDK33830.1"/>
    </source>
</evidence>
<protein>
    <submittedName>
        <fullName evidence="3">Exonuclease SbcCD subunit D</fullName>
    </submittedName>
</protein>
<keyword evidence="3" id="KW-0269">Exonuclease</keyword>
<dbReference type="CDD" id="cd00840">
    <property type="entry name" value="MPP_Mre11_N"/>
    <property type="match status" value="1"/>
</dbReference>
<dbReference type="InterPro" id="IPR029052">
    <property type="entry name" value="Metallo-depent_PP-like"/>
</dbReference>
<dbReference type="InterPro" id="IPR004843">
    <property type="entry name" value="Calcineurin-like_PHP"/>
</dbReference>
<dbReference type="PANTHER" id="PTHR30337">
    <property type="entry name" value="COMPONENT OF ATP-DEPENDENT DSDNA EXONUCLEASE"/>
    <property type="match status" value="1"/>
</dbReference>
<dbReference type="Pfam" id="PF00149">
    <property type="entry name" value="Metallophos"/>
    <property type="match status" value="1"/>
</dbReference>
<dbReference type="PANTHER" id="PTHR30337:SF7">
    <property type="entry name" value="PHOSPHOESTERASE"/>
    <property type="match status" value="1"/>
</dbReference>
<dbReference type="InterPro" id="IPR014576">
    <property type="entry name" value="Pesterase_YhaO"/>
</dbReference>
<dbReference type="RefSeq" id="WP_368654508.1">
    <property type="nucleotide sequence ID" value="NZ_CP162599.1"/>
</dbReference>
<evidence type="ECO:0000256" key="1">
    <source>
        <dbReference type="ARBA" id="ARBA00022801"/>
    </source>
</evidence>
<dbReference type="GO" id="GO:0004527">
    <property type="term" value="F:exonuclease activity"/>
    <property type="evidence" value="ECO:0007669"/>
    <property type="project" value="UniProtKB-KW"/>
</dbReference>
<dbReference type="Gene3D" id="3.60.21.10">
    <property type="match status" value="1"/>
</dbReference>
<accession>A0AB39HU23</accession>
<dbReference type="PIRSF" id="PIRSF033091">
    <property type="entry name" value="Pesterase_YhaO"/>
    <property type="match status" value="1"/>
</dbReference>
<organism evidence="3">
    <name type="scientific">Ornithinibacillus sp. 4-3</name>
    <dbReference type="NCBI Taxonomy" id="3231488"/>
    <lineage>
        <taxon>Bacteria</taxon>
        <taxon>Bacillati</taxon>
        <taxon>Bacillota</taxon>
        <taxon>Bacilli</taxon>
        <taxon>Bacillales</taxon>
        <taxon>Bacillaceae</taxon>
        <taxon>Ornithinibacillus</taxon>
    </lineage>
</organism>
<dbReference type="InterPro" id="IPR050535">
    <property type="entry name" value="DNA_Repair-Maintenance_Comp"/>
</dbReference>
<keyword evidence="3" id="KW-0540">Nuclease</keyword>
<sequence length="408" mass="47921">MTKEISFIHAADLHLDSPFIGLANLPEFIYQAIKDSTFQALDNLVQVAIEKQVDFVLLVGDLFDNEKQSIKAQMRLRTAFEKLSHHQIPVYLSYGNHDFIKGNKYRITFPENVFVFPSEQVEFFIYKKKRQPLATIHGFSYETRAVTTNKTIDYIVNEELSSIPYHIAMLHGSVEQTKEHDTYAPFQISELKQKPFHYWALGHIHKRQILSEHPPIIYSGNIQGRHRKETGEKGCYHVTLSESGADFSFISLEEIQFIHIDVDLTEINKIDEVEEVMTLEMSKLPEQMNYLIDLQLKIDDTERPDWQEKITEVLDWLNEQQETEDWKYIFRTRYHVQRKNDDLAGNHFIGELIHQFEDIPIENYLNELLTHPKGKKYVSDFLATHSKVLLKEEAKQLLIHELLYKRGE</sequence>